<feature type="non-terminal residue" evidence="2">
    <location>
        <position position="1"/>
    </location>
</feature>
<evidence type="ECO:0000313" key="3">
    <source>
        <dbReference type="Proteomes" id="UP000265520"/>
    </source>
</evidence>
<comment type="caution">
    <text evidence="2">The sequence shown here is derived from an EMBL/GenBank/DDBJ whole genome shotgun (WGS) entry which is preliminary data.</text>
</comment>
<feature type="region of interest" description="Disordered" evidence="1">
    <location>
        <begin position="126"/>
        <end position="150"/>
    </location>
</feature>
<feature type="compositionally biased region" description="Polar residues" evidence="1">
    <location>
        <begin position="141"/>
        <end position="150"/>
    </location>
</feature>
<feature type="region of interest" description="Disordered" evidence="1">
    <location>
        <begin position="1"/>
        <end position="67"/>
    </location>
</feature>
<accession>A0A392R7N3</accession>
<feature type="non-terminal residue" evidence="2">
    <location>
        <position position="150"/>
    </location>
</feature>
<feature type="compositionally biased region" description="Basic and acidic residues" evidence="1">
    <location>
        <begin position="32"/>
        <end position="41"/>
    </location>
</feature>
<reference evidence="2 3" key="1">
    <citation type="journal article" date="2018" name="Front. Plant Sci.">
        <title>Red Clover (Trifolium pratense) and Zigzag Clover (T. medium) - A Picture of Genomic Similarities and Differences.</title>
        <authorList>
            <person name="Dluhosova J."/>
            <person name="Istvanek J."/>
            <person name="Nedelnik J."/>
            <person name="Repkova J."/>
        </authorList>
    </citation>
    <scope>NUCLEOTIDE SEQUENCE [LARGE SCALE GENOMIC DNA]</scope>
    <source>
        <strain evidence="3">cv. 10/8</strain>
        <tissue evidence="2">Leaf</tissue>
    </source>
</reference>
<evidence type="ECO:0000256" key="1">
    <source>
        <dbReference type="SAM" id="MobiDB-lite"/>
    </source>
</evidence>
<proteinExistence type="predicted"/>
<keyword evidence="3" id="KW-1185">Reference proteome</keyword>
<dbReference type="EMBL" id="LXQA010193916">
    <property type="protein sequence ID" value="MCI32259.1"/>
    <property type="molecule type" value="Genomic_DNA"/>
</dbReference>
<name>A0A392R7N3_9FABA</name>
<evidence type="ECO:0000313" key="2">
    <source>
        <dbReference type="EMBL" id="MCI32259.1"/>
    </source>
</evidence>
<feature type="compositionally biased region" description="Acidic residues" evidence="1">
    <location>
        <begin position="56"/>
        <end position="67"/>
    </location>
</feature>
<dbReference type="Proteomes" id="UP000265520">
    <property type="component" value="Unassembled WGS sequence"/>
</dbReference>
<feature type="compositionally biased region" description="Acidic residues" evidence="1">
    <location>
        <begin position="1"/>
        <end position="31"/>
    </location>
</feature>
<dbReference type="AlphaFoldDB" id="A0A392R7N3"/>
<organism evidence="2 3">
    <name type="scientific">Trifolium medium</name>
    <dbReference type="NCBI Taxonomy" id="97028"/>
    <lineage>
        <taxon>Eukaryota</taxon>
        <taxon>Viridiplantae</taxon>
        <taxon>Streptophyta</taxon>
        <taxon>Embryophyta</taxon>
        <taxon>Tracheophyta</taxon>
        <taxon>Spermatophyta</taxon>
        <taxon>Magnoliopsida</taxon>
        <taxon>eudicotyledons</taxon>
        <taxon>Gunneridae</taxon>
        <taxon>Pentapetalae</taxon>
        <taxon>rosids</taxon>
        <taxon>fabids</taxon>
        <taxon>Fabales</taxon>
        <taxon>Fabaceae</taxon>
        <taxon>Papilionoideae</taxon>
        <taxon>50 kb inversion clade</taxon>
        <taxon>NPAAA clade</taxon>
        <taxon>Hologalegina</taxon>
        <taxon>IRL clade</taxon>
        <taxon>Trifolieae</taxon>
        <taxon>Trifolium</taxon>
    </lineage>
</organism>
<sequence>DEEDDDEDDMSGDEGEDVDEDDEEHNDFEEDDVHHLPHPDTDQDEIDPDYGSFLNEVEEDEDDEDEDGVILRLEEGINGINVFDHIEVFGRENNFPNEALHVMPVEVFGSRGPGRTTSIYNLLGRTGDNSTPSRHPLLVGPSSSFHQTTG</sequence>
<protein>
    <submittedName>
        <fullName evidence="2">E3 ubiquitin-protein ligase UPL1-like</fullName>
    </submittedName>
</protein>